<proteinExistence type="predicted"/>
<dbReference type="EMBL" id="CP001826">
    <property type="protein sequence ID" value="ACZ43598.1"/>
    <property type="molecule type" value="Genomic_DNA"/>
</dbReference>
<dbReference type="OrthoDB" id="9813198at2"/>
<sequence length="367" mass="41280">MVKKLLPALLVILVLALWTRPGRVALKTTGIAFEVFPNSPVYPMRTFTRPPTVVRTKFPVGSASWDAWVYRPAGHGRFGALVFYIGIGPEHQNPHVVRLSRALARAGVVVMVPVSPNLSAFRVRPGEEEGAVAAFEWLRKRPYVDPDRVGFFGISVGGSMTAIAASDPRISRDVRLIDLFGAYYDARTLLAALVTHRIEVGGQWREWQPSPVPLQVLRTELLSYLSEGDRRAIQPLLDGKVRTVPPGLSPEGRATALMLLERDPSRMPNRIAALPPAMRDYLRRISPSTYVGGLRAELFLMHDRRDNIIPWTETLEFWEAARPARGKHLTILDIFRHVEPQGGNPLRLVWEGGKLWWHIYRVIYILG</sequence>
<dbReference type="SUPFAM" id="SSF53474">
    <property type="entry name" value="alpha/beta-Hydrolases"/>
    <property type="match status" value="1"/>
</dbReference>
<reference evidence="3" key="1">
    <citation type="journal article" date="2010" name="Stand. Genomic Sci.">
        <title>Complete genome sequence of 'Thermobaculum terrenum' type strain (YNP1).</title>
        <authorList>
            <person name="Kiss H."/>
            <person name="Cleland D."/>
            <person name="Lapidus A."/>
            <person name="Lucas S."/>
            <person name="Glavina Del Rio T."/>
            <person name="Nolan M."/>
            <person name="Tice H."/>
            <person name="Han C."/>
            <person name="Goodwin L."/>
            <person name="Pitluck S."/>
            <person name="Liolios K."/>
            <person name="Ivanova N."/>
            <person name="Mavromatis K."/>
            <person name="Ovchinnikova G."/>
            <person name="Pati A."/>
            <person name="Chen A."/>
            <person name="Palaniappan K."/>
            <person name="Land M."/>
            <person name="Hauser L."/>
            <person name="Chang Y."/>
            <person name="Jeffries C."/>
            <person name="Lu M."/>
            <person name="Brettin T."/>
            <person name="Detter J."/>
            <person name="Goker M."/>
            <person name="Tindall B."/>
            <person name="Beck B."/>
            <person name="McDermott T."/>
            <person name="Woyke T."/>
            <person name="Bristow J."/>
            <person name="Eisen J."/>
            <person name="Markowitz V."/>
            <person name="Hugenholtz P."/>
            <person name="Kyrpides N."/>
            <person name="Klenk H."/>
            <person name="Cheng J."/>
        </authorList>
    </citation>
    <scope>NUCLEOTIDE SEQUENCE [LARGE SCALE GENOMIC DNA]</scope>
    <source>
        <strain evidence="3">ATCC BAA-798 / YNP1</strain>
    </source>
</reference>
<dbReference type="Gene3D" id="3.40.50.1820">
    <property type="entry name" value="alpha/beta hydrolase"/>
    <property type="match status" value="2"/>
</dbReference>
<dbReference type="HOGENOM" id="CLU_754265_0_0_0"/>
<evidence type="ECO:0000313" key="2">
    <source>
        <dbReference type="EMBL" id="ACZ43598.1"/>
    </source>
</evidence>
<dbReference type="InterPro" id="IPR029058">
    <property type="entry name" value="AB_hydrolase_fold"/>
</dbReference>
<dbReference type="STRING" id="525904.Tter_2710"/>
<dbReference type="KEGG" id="ttr:Tter_2710"/>
<dbReference type="InterPro" id="IPR000383">
    <property type="entry name" value="Xaa-Pro-like_dom"/>
</dbReference>
<dbReference type="Pfam" id="PF02129">
    <property type="entry name" value="Peptidase_S15"/>
    <property type="match status" value="1"/>
</dbReference>
<dbReference type="AlphaFoldDB" id="D1CIM7"/>
<evidence type="ECO:0000313" key="3">
    <source>
        <dbReference type="Proteomes" id="UP000000323"/>
    </source>
</evidence>
<keyword evidence="3" id="KW-1185">Reference proteome</keyword>
<evidence type="ECO:0000259" key="1">
    <source>
        <dbReference type="Pfam" id="PF02129"/>
    </source>
</evidence>
<dbReference type="RefSeq" id="WP_012876629.1">
    <property type="nucleotide sequence ID" value="NC_013526.1"/>
</dbReference>
<protein>
    <recommendedName>
        <fullName evidence="1">Xaa-Pro dipeptidyl-peptidase-like domain-containing protein</fullName>
    </recommendedName>
</protein>
<name>D1CIM7_THET1</name>
<accession>D1CIM7</accession>
<organism evidence="2 3">
    <name type="scientific">Thermobaculum terrenum (strain ATCC BAA-798 / CCMEE 7001 / YNP1)</name>
    <dbReference type="NCBI Taxonomy" id="525904"/>
    <lineage>
        <taxon>Bacteria</taxon>
        <taxon>Bacillati</taxon>
        <taxon>Chloroflexota</taxon>
        <taxon>Chloroflexia</taxon>
        <taxon>Candidatus Thermobaculales</taxon>
        <taxon>Candidatus Thermobaculaceae</taxon>
        <taxon>Thermobaculum</taxon>
    </lineage>
</organism>
<feature type="domain" description="Xaa-Pro dipeptidyl-peptidase-like" evidence="1">
    <location>
        <begin position="121"/>
        <end position="330"/>
    </location>
</feature>
<dbReference type="eggNOG" id="COG0412">
    <property type="taxonomic scope" value="Bacteria"/>
</dbReference>
<gene>
    <name evidence="2" type="ordered locus">Tter_2710</name>
</gene>
<dbReference type="Proteomes" id="UP000000323">
    <property type="component" value="Chromosome 2"/>
</dbReference>
<dbReference type="GO" id="GO:0016787">
    <property type="term" value="F:hydrolase activity"/>
    <property type="evidence" value="ECO:0007669"/>
    <property type="project" value="InterPro"/>
</dbReference>